<evidence type="ECO:0000256" key="1">
    <source>
        <dbReference type="SAM" id="Phobius"/>
    </source>
</evidence>
<evidence type="ECO:0008006" key="4">
    <source>
        <dbReference type="Google" id="ProtNLM"/>
    </source>
</evidence>
<dbReference type="VEuPathDB" id="AmoebaDB:FDP41_003302"/>
<dbReference type="EMBL" id="VFQX01000033">
    <property type="protein sequence ID" value="KAF0977980.1"/>
    <property type="molecule type" value="Genomic_DNA"/>
</dbReference>
<dbReference type="OMA" id="VLWNELM"/>
<keyword evidence="1" id="KW-0472">Membrane</keyword>
<dbReference type="VEuPathDB" id="AmoebaDB:NF0040020"/>
<dbReference type="RefSeq" id="XP_044562693.1">
    <property type="nucleotide sequence ID" value="XM_044706592.1"/>
</dbReference>
<evidence type="ECO:0000313" key="2">
    <source>
        <dbReference type="EMBL" id="KAF0977980.1"/>
    </source>
</evidence>
<accession>A0A6A5BW94</accession>
<dbReference type="InterPro" id="IPR036305">
    <property type="entry name" value="RGS_sf"/>
</dbReference>
<evidence type="ECO:0000313" key="3">
    <source>
        <dbReference type="Proteomes" id="UP000444721"/>
    </source>
</evidence>
<feature type="transmembrane region" description="Helical" evidence="1">
    <location>
        <begin position="158"/>
        <end position="184"/>
    </location>
</feature>
<name>A0A6A5BW94_NAEFO</name>
<protein>
    <recommendedName>
        <fullName evidence="4">RGS domain-containing protein</fullName>
    </recommendedName>
</protein>
<keyword evidence="1" id="KW-0812">Transmembrane</keyword>
<dbReference type="OrthoDB" id="10496280at2759"/>
<dbReference type="GeneID" id="68110520"/>
<dbReference type="InterPro" id="IPR044926">
    <property type="entry name" value="RGS_subdomain_2"/>
</dbReference>
<dbReference type="AlphaFoldDB" id="A0A6A5BW94"/>
<proteinExistence type="predicted"/>
<keyword evidence="1" id="KW-1133">Transmembrane helix</keyword>
<feature type="transmembrane region" description="Helical" evidence="1">
    <location>
        <begin position="77"/>
        <end position="100"/>
    </location>
</feature>
<organism evidence="2 3">
    <name type="scientific">Naegleria fowleri</name>
    <name type="common">Brain eating amoeba</name>
    <dbReference type="NCBI Taxonomy" id="5763"/>
    <lineage>
        <taxon>Eukaryota</taxon>
        <taxon>Discoba</taxon>
        <taxon>Heterolobosea</taxon>
        <taxon>Tetramitia</taxon>
        <taxon>Eutetramitia</taxon>
        <taxon>Vahlkampfiidae</taxon>
        <taxon>Naegleria</taxon>
    </lineage>
</organism>
<feature type="transmembrane region" description="Helical" evidence="1">
    <location>
        <begin position="121"/>
        <end position="146"/>
    </location>
</feature>
<sequence>MVFLDLFPVSSPLLLLEKSIFIISQSRNKKLLKILATNRIGLFITGVFSFIVSLCFSLIGVYIFYANSIEESNTFRAIFLFIIFVLGSVLALITISLDMVANRKKIRQKGFVSFLLFDDPFYARIDLISITLTIIVALLVVIGNAIPGLSDVAAKGGAGAILNTVLCFCCVMFCGGTTLTIEIVKKLRNRNEKKTCSELEDLLAENDLFLLLREYASKEFSIENIELFSLLKSIKSEMVSLSQLEAIEKDFIANFSKYEIDLPSVTKNNFYRLLEECKSSNPQQVSTKKLTDVLWNELMTNILDTFGRLEQTSQYKEWLSIKTMQEKRGLK</sequence>
<reference evidence="2 3" key="1">
    <citation type="journal article" date="2019" name="Sci. Rep.">
        <title>Nanopore sequencing improves the draft genome of the human pathogenic amoeba Naegleria fowleri.</title>
        <authorList>
            <person name="Liechti N."/>
            <person name="Schurch N."/>
            <person name="Bruggmann R."/>
            <person name="Wittwer M."/>
        </authorList>
    </citation>
    <scope>NUCLEOTIDE SEQUENCE [LARGE SCALE GENOMIC DNA]</scope>
    <source>
        <strain evidence="2 3">ATCC 30894</strain>
    </source>
</reference>
<dbReference type="Gene3D" id="1.10.167.10">
    <property type="entry name" value="Regulator of G-protein Signalling 4, domain 2"/>
    <property type="match status" value="1"/>
</dbReference>
<dbReference type="Proteomes" id="UP000444721">
    <property type="component" value="Unassembled WGS sequence"/>
</dbReference>
<gene>
    <name evidence="2" type="ORF">FDP41_003302</name>
</gene>
<dbReference type="VEuPathDB" id="AmoebaDB:NF0040030"/>
<feature type="transmembrane region" description="Helical" evidence="1">
    <location>
        <begin position="43"/>
        <end position="65"/>
    </location>
</feature>
<comment type="caution">
    <text evidence="2">The sequence shown here is derived from an EMBL/GenBank/DDBJ whole genome shotgun (WGS) entry which is preliminary data.</text>
</comment>
<dbReference type="SUPFAM" id="SSF48097">
    <property type="entry name" value="Regulator of G-protein signaling, RGS"/>
    <property type="match status" value="1"/>
</dbReference>
<keyword evidence="3" id="KW-1185">Reference proteome</keyword>
<dbReference type="VEuPathDB" id="AmoebaDB:NfTy_060380"/>